<name>A0AAV0S5P4_9ROSI</name>
<reference evidence="2" key="1">
    <citation type="submission" date="2022-08" db="EMBL/GenBank/DDBJ databases">
        <authorList>
            <person name="Gutierrez-Valencia J."/>
        </authorList>
    </citation>
    <scope>NUCLEOTIDE SEQUENCE</scope>
</reference>
<comment type="caution">
    <text evidence="2">The sequence shown here is derived from an EMBL/GenBank/DDBJ whole genome shotgun (WGS) entry which is preliminary data.</text>
</comment>
<accession>A0AAV0S5P4</accession>
<evidence type="ECO:0000313" key="3">
    <source>
        <dbReference type="Proteomes" id="UP001154282"/>
    </source>
</evidence>
<dbReference type="EMBL" id="CAMGYJ010000009">
    <property type="protein sequence ID" value="CAI0543742.1"/>
    <property type="molecule type" value="Genomic_DNA"/>
</dbReference>
<organism evidence="2 3">
    <name type="scientific">Linum tenue</name>
    <dbReference type="NCBI Taxonomy" id="586396"/>
    <lineage>
        <taxon>Eukaryota</taxon>
        <taxon>Viridiplantae</taxon>
        <taxon>Streptophyta</taxon>
        <taxon>Embryophyta</taxon>
        <taxon>Tracheophyta</taxon>
        <taxon>Spermatophyta</taxon>
        <taxon>Magnoliopsida</taxon>
        <taxon>eudicotyledons</taxon>
        <taxon>Gunneridae</taxon>
        <taxon>Pentapetalae</taxon>
        <taxon>rosids</taxon>
        <taxon>fabids</taxon>
        <taxon>Malpighiales</taxon>
        <taxon>Linaceae</taxon>
        <taxon>Linum</taxon>
    </lineage>
</organism>
<protein>
    <submittedName>
        <fullName evidence="2">Uncharacterized protein</fullName>
    </submittedName>
</protein>
<gene>
    <name evidence="1" type="ORF">LITE_LOCUS42938</name>
    <name evidence="2" type="ORF">LITE_LOCUS51645</name>
</gene>
<dbReference type="Proteomes" id="UP001154282">
    <property type="component" value="Unassembled WGS sequence"/>
</dbReference>
<evidence type="ECO:0000313" key="2">
    <source>
        <dbReference type="EMBL" id="CAI0628463.1"/>
    </source>
</evidence>
<evidence type="ECO:0000313" key="1">
    <source>
        <dbReference type="EMBL" id="CAI0543742.1"/>
    </source>
</evidence>
<sequence>MLLALHQLT</sequence>
<dbReference type="EMBL" id="CAMGYJ010000011">
    <property type="protein sequence ID" value="CAI0628463.1"/>
    <property type="molecule type" value="Genomic_DNA"/>
</dbReference>
<proteinExistence type="predicted"/>
<keyword evidence="3" id="KW-1185">Reference proteome</keyword>